<reference evidence="2" key="1">
    <citation type="journal article" date="2019" name="Int. J. Syst. Evol. Microbiol.">
        <title>The Global Catalogue of Microorganisms (GCM) 10K type strain sequencing project: providing services to taxonomists for standard genome sequencing and annotation.</title>
        <authorList>
            <consortium name="The Broad Institute Genomics Platform"/>
            <consortium name="The Broad Institute Genome Sequencing Center for Infectious Disease"/>
            <person name="Wu L."/>
            <person name="Ma J."/>
        </authorList>
    </citation>
    <scope>NUCLEOTIDE SEQUENCE [LARGE SCALE GENOMIC DNA]</scope>
    <source>
        <strain evidence="2">CCM 3243</strain>
    </source>
</reference>
<keyword evidence="2" id="KW-1185">Reference proteome</keyword>
<dbReference type="EMBL" id="JBHSCF010000055">
    <property type="protein sequence ID" value="MFC4190441.1"/>
    <property type="molecule type" value="Genomic_DNA"/>
</dbReference>
<dbReference type="RefSeq" id="WP_200693836.1">
    <property type="nucleotide sequence ID" value="NZ_BAAAYA010000005.1"/>
</dbReference>
<protein>
    <submittedName>
        <fullName evidence="1">Holin</fullName>
    </submittedName>
</protein>
<gene>
    <name evidence="1" type="ORF">ACFO3R_29290</name>
</gene>
<sequence>MLTSLAFWKASAERSVRTAAQTLVATLGLDTLGVLDLDWGQGFSLAGSAALLAVLTAVAASGGGESPGLTETVRERR</sequence>
<organism evidence="1 2">
    <name type="scientific">Streptomyces flavovirens</name>
    <dbReference type="NCBI Taxonomy" id="52258"/>
    <lineage>
        <taxon>Bacteria</taxon>
        <taxon>Bacillati</taxon>
        <taxon>Actinomycetota</taxon>
        <taxon>Actinomycetes</taxon>
        <taxon>Kitasatosporales</taxon>
        <taxon>Streptomycetaceae</taxon>
        <taxon>Streptomyces</taxon>
    </lineage>
</organism>
<evidence type="ECO:0000313" key="1">
    <source>
        <dbReference type="EMBL" id="MFC4190441.1"/>
    </source>
</evidence>
<accession>A0ABV8NEY4</accession>
<dbReference type="Proteomes" id="UP001595871">
    <property type="component" value="Unassembled WGS sequence"/>
</dbReference>
<evidence type="ECO:0000313" key="2">
    <source>
        <dbReference type="Proteomes" id="UP001595871"/>
    </source>
</evidence>
<dbReference type="Pfam" id="PF16945">
    <property type="entry name" value="Phage_r1t_holin"/>
    <property type="match status" value="1"/>
</dbReference>
<proteinExistence type="predicted"/>
<name>A0ABV8NEY4_9ACTN</name>
<dbReference type="InterPro" id="IPR020109">
    <property type="entry name" value="Holin_r1t"/>
</dbReference>
<comment type="caution">
    <text evidence="1">The sequence shown here is derived from an EMBL/GenBank/DDBJ whole genome shotgun (WGS) entry which is preliminary data.</text>
</comment>